<accession>A0A366I129</accession>
<dbReference type="RefSeq" id="WP_113921293.1">
    <property type="nucleotide sequence ID" value="NZ_QNRX01000015.1"/>
</dbReference>
<organism evidence="1 2">
    <name type="scientific">Alkalibaculum bacchi</name>
    <dbReference type="NCBI Taxonomy" id="645887"/>
    <lineage>
        <taxon>Bacteria</taxon>
        <taxon>Bacillati</taxon>
        <taxon>Bacillota</taxon>
        <taxon>Clostridia</taxon>
        <taxon>Eubacteriales</taxon>
        <taxon>Eubacteriaceae</taxon>
        <taxon>Alkalibaculum</taxon>
    </lineage>
</organism>
<reference evidence="1 2" key="1">
    <citation type="submission" date="2018-06" db="EMBL/GenBank/DDBJ databases">
        <title>Genomic Encyclopedia of Type Strains, Phase IV (KMG-IV): sequencing the most valuable type-strain genomes for metagenomic binning, comparative biology and taxonomic classification.</title>
        <authorList>
            <person name="Goeker M."/>
        </authorList>
    </citation>
    <scope>NUCLEOTIDE SEQUENCE [LARGE SCALE GENOMIC DNA]</scope>
    <source>
        <strain evidence="1 2">DSM 22112</strain>
    </source>
</reference>
<dbReference type="AlphaFoldDB" id="A0A366I129"/>
<sequence>MKKSHLIVVRGAGDMATGTIQKLMRSGFPVICTEISKPSAIRRYVALSEAVYEKSWTVEDITAVHVKSVSEAWIAVESGKVPIIVDPNCNILNEVKPMAVVDAILAKKNLGMKRGIAPITIALGPGFTAGVDADMVVETMRGHNLGRIIMEDSAMPNTGIPGIISGFGKERVIHASSAGTIHNVKKIGDTVIKGETIATIDRQPVLASLDGILRGLIRDGYEVTKGFKIADIDPRNEVKSNCFTISDKARCIGGSVLEGILMLHKKAPRAL</sequence>
<evidence type="ECO:0000313" key="1">
    <source>
        <dbReference type="EMBL" id="RBP61082.1"/>
    </source>
</evidence>
<dbReference type="EMBL" id="QNRX01000015">
    <property type="protein sequence ID" value="RBP61082.1"/>
    <property type="molecule type" value="Genomic_DNA"/>
</dbReference>
<dbReference type="InterPro" id="IPR017695">
    <property type="entry name" value="Se-dep_Mo_hydrolase_YqeB"/>
</dbReference>
<dbReference type="NCBIfam" id="TIGR03309">
    <property type="entry name" value="matur_yqeB"/>
    <property type="match status" value="1"/>
</dbReference>
<dbReference type="Proteomes" id="UP000253490">
    <property type="component" value="Unassembled WGS sequence"/>
</dbReference>
<comment type="caution">
    <text evidence="1">The sequence shown here is derived from an EMBL/GenBank/DDBJ whole genome shotgun (WGS) entry which is preliminary data.</text>
</comment>
<dbReference type="Gene3D" id="2.40.50.100">
    <property type="match status" value="1"/>
</dbReference>
<gene>
    <name evidence="1" type="ORF">DES36_11581</name>
</gene>
<proteinExistence type="predicted"/>
<name>A0A366I129_9FIRM</name>
<evidence type="ECO:0000313" key="2">
    <source>
        <dbReference type="Proteomes" id="UP000253490"/>
    </source>
</evidence>
<dbReference type="OrthoDB" id="9804366at2"/>
<protein>
    <submittedName>
        <fullName evidence="1">Xanthine dehydrogenase accessory factor</fullName>
    </submittedName>
</protein>
<keyword evidence="2" id="KW-1185">Reference proteome</keyword>